<evidence type="ECO:0000256" key="2">
    <source>
        <dbReference type="SAM" id="Phobius"/>
    </source>
</evidence>
<keyword evidence="2" id="KW-0472">Membrane</keyword>
<protein>
    <submittedName>
        <fullName evidence="3">Uncharacterized protein</fullName>
    </submittedName>
</protein>
<accession>A0AAD7EBQ8</accession>
<evidence type="ECO:0000256" key="1">
    <source>
        <dbReference type="SAM" id="MobiDB-lite"/>
    </source>
</evidence>
<gene>
    <name evidence="3" type="ORF">DFH08DRAFT_1088395</name>
</gene>
<evidence type="ECO:0000313" key="4">
    <source>
        <dbReference type="Proteomes" id="UP001218218"/>
    </source>
</evidence>
<dbReference type="EMBL" id="JARIHO010000084">
    <property type="protein sequence ID" value="KAJ7308701.1"/>
    <property type="molecule type" value="Genomic_DNA"/>
</dbReference>
<feature type="compositionally biased region" description="Low complexity" evidence="1">
    <location>
        <begin position="36"/>
        <end position="51"/>
    </location>
</feature>
<comment type="caution">
    <text evidence="3">The sequence shown here is derived from an EMBL/GenBank/DDBJ whole genome shotgun (WGS) entry which is preliminary data.</text>
</comment>
<name>A0AAD7EBQ8_9AGAR</name>
<keyword evidence="2" id="KW-0812">Transmembrane</keyword>
<feature type="region of interest" description="Disordered" evidence="1">
    <location>
        <begin position="1"/>
        <end position="51"/>
    </location>
</feature>
<proteinExistence type="predicted"/>
<evidence type="ECO:0000313" key="3">
    <source>
        <dbReference type="EMBL" id="KAJ7308701.1"/>
    </source>
</evidence>
<keyword evidence="2" id="KW-1133">Transmembrane helix</keyword>
<dbReference type="AlphaFoldDB" id="A0AAD7EBQ8"/>
<reference evidence="3" key="1">
    <citation type="submission" date="2023-03" db="EMBL/GenBank/DDBJ databases">
        <title>Massive genome expansion in bonnet fungi (Mycena s.s.) driven by repeated elements and novel gene families across ecological guilds.</title>
        <authorList>
            <consortium name="Lawrence Berkeley National Laboratory"/>
            <person name="Harder C.B."/>
            <person name="Miyauchi S."/>
            <person name="Viragh M."/>
            <person name="Kuo A."/>
            <person name="Thoen E."/>
            <person name="Andreopoulos B."/>
            <person name="Lu D."/>
            <person name="Skrede I."/>
            <person name="Drula E."/>
            <person name="Henrissat B."/>
            <person name="Morin E."/>
            <person name="Kohler A."/>
            <person name="Barry K."/>
            <person name="LaButti K."/>
            <person name="Morin E."/>
            <person name="Salamov A."/>
            <person name="Lipzen A."/>
            <person name="Mereny Z."/>
            <person name="Hegedus B."/>
            <person name="Baldrian P."/>
            <person name="Stursova M."/>
            <person name="Weitz H."/>
            <person name="Taylor A."/>
            <person name="Grigoriev I.V."/>
            <person name="Nagy L.G."/>
            <person name="Martin F."/>
            <person name="Kauserud H."/>
        </authorList>
    </citation>
    <scope>NUCLEOTIDE SEQUENCE</scope>
    <source>
        <strain evidence="3">CBHHK002</strain>
    </source>
</reference>
<feature type="transmembrane region" description="Helical" evidence="2">
    <location>
        <begin position="114"/>
        <end position="136"/>
    </location>
</feature>
<dbReference type="Proteomes" id="UP001218218">
    <property type="component" value="Unassembled WGS sequence"/>
</dbReference>
<organism evidence="3 4">
    <name type="scientific">Mycena albidolilacea</name>
    <dbReference type="NCBI Taxonomy" id="1033008"/>
    <lineage>
        <taxon>Eukaryota</taxon>
        <taxon>Fungi</taxon>
        <taxon>Dikarya</taxon>
        <taxon>Basidiomycota</taxon>
        <taxon>Agaricomycotina</taxon>
        <taxon>Agaricomycetes</taxon>
        <taxon>Agaricomycetidae</taxon>
        <taxon>Agaricales</taxon>
        <taxon>Marasmiineae</taxon>
        <taxon>Mycenaceae</taxon>
        <taxon>Mycena</taxon>
    </lineage>
</organism>
<sequence>MSIDHGAPPTVPTHGSCAGAVGTRDGRFGSRQCDVPSSATTSSSTSPSSPSKRLIVLTSVAPVRRWCYAAFLVVLPLPSRAPIASLHPLLPSSLPLSSHPSSHHANIPPPPSSYLLFSALFVTLCYYTIFAPPWIFPPRAFHGADLLLQILRWQVVMGRVEGKEGDMSLVRLTRTPHTHIPHATAGRRTGQHIQLRALIGGRT</sequence>
<keyword evidence="4" id="KW-1185">Reference proteome</keyword>